<keyword evidence="3" id="KW-1185">Reference proteome</keyword>
<feature type="region of interest" description="Disordered" evidence="1">
    <location>
        <begin position="115"/>
        <end position="217"/>
    </location>
</feature>
<feature type="compositionally biased region" description="Basic and acidic residues" evidence="1">
    <location>
        <begin position="174"/>
        <end position="184"/>
    </location>
</feature>
<protein>
    <recommendedName>
        <fullName evidence="4">Helix-turn-helix domain-containing protein</fullName>
    </recommendedName>
</protein>
<evidence type="ECO:0000313" key="2">
    <source>
        <dbReference type="EMBL" id="BBZ27865.1"/>
    </source>
</evidence>
<accession>A0A7I7XFA7</accession>
<name>A0A7I7XFA7_9MYCO</name>
<organism evidence="2 3">
    <name type="scientific">Mycolicibacterium madagascariense</name>
    <dbReference type="NCBI Taxonomy" id="212765"/>
    <lineage>
        <taxon>Bacteria</taxon>
        <taxon>Bacillati</taxon>
        <taxon>Actinomycetota</taxon>
        <taxon>Actinomycetes</taxon>
        <taxon>Mycobacteriales</taxon>
        <taxon>Mycobacteriaceae</taxon>
        <taxon>Mycolicibacterium</taxon>
    </lineage>
</organism>
<evidence type="ECO:0000313" key="3">
    <source>
        <dbReference type="Proteomes" id="UP000466517"/>
    </source>
</evidence>
<evidence type="ECO:0008006" key="4">
    <source>
        <dbReference type="Google" id="ProtNLM"/>
    </source>
</evidence>
<dbReference type="Proteomes" id="UP000466517">
    <property type="component" value="Chromosome"/>
</dbReference>
<evidence type="ECO:0000256" key="1">
    <source>
        <dbReference type="SAM" id="MobiDB-lite"/>
    </source>
</evidence>
<dbReference type="AlphaFoldDB" id="A0A7I7XFA7"/>
<dbReference type="KEGG" id="mmag:MMAD_21600"/>
<reference evidence="2 3" key="1">
    <citation type="journal article" date="2019" name="Emerg. Microbes Infect.">
        <title>Comprehensive subspecies identification of 175 nontuberculous mycobacteria species based on 7547 genomic profiles.</title>
        <authorList>
            <person name="Matsumoto Y."/>
            <person name="Kinjo T."/>
            <person name="Motooka D."/>
            <person name="Nabeya D."/>
            <person name="Jung N."/>
            <person name="Uechi K."/>
            <person name="Horii T."/>
            <person name="Iida T."/>
            <person name="Fujita J."/>
            <person name="Nakamura S."/>
        </authorList>
    </citation>
    <scope>NUCLEOTIDE SEQUENCE [LARGE SCALE GENOMIC DNA]</scope>
    <source>
        <strain evidence="2 3">JCM 13574</strain>
    </source>
</reference>
<sequence>MAKDVPAIIRWDQAYNRNGNPKLPRAVVNAIRTYVDNDTLAGWVSQETLAQDTGLDESNVRRQLRKNEDVGWLVSKRGRAGRASEYRLTYPQPGADARLDTTPTVQIRTVRDQDPNRAQMPGYTPQPCTDARLLPGADARPTTPRTSPQEKFCSSDASRDDPWAQPTGDPFADEGERLDAREGRAVVWAADGLPDSEWPPKRPPSRNLPRAFGDRME</sequence>
<gene>
    <name evidence="2" type="ORF">MMAD_21600</name>
</gene>
<dbReference type="EMBL" id="AP022610">
    <property type="protein sequence ID" value="BBZ27865.1"/>
    <property type="molecule type" value="Genomic_DNA"/>
</dbReference>
<proteinExistence type="predicted"/>